<feature type="transmembrane region" description="Helical" evidence="1">
    <location>
        <begin position="35"/>
        <end position="57"/>
    </location>
</feature>
<protein>
    <submittedName>
        <fullName evidence="2">Uncharacterized protein</fullName>
    </submittedName>
</protein>
<reference evidence="2" key="2">
    <citation type="submission" date="2020-10" db="EMBL/GenBank/DDBJ databases">
        <authorList>
            <person name="Cooper E.A."/>
            <person name="Brenton Z.W."/>
            <person name="Flinn B.S."/>
            <person name="Jenkins J."/>
            <person name="Shu S."/>
            <person name="Flowers D."/>
            <person name="Luo F."/>
            <person name="Wang Y."/>
            <person name="Xia P."/>
            <person name="Barry K."/>
            <person name="Daum C."/>
            <person name="Lipzen A."/>
            <person name="Yoshinaga Y."/>
            <person name="Schmutz J."/>
            <person name="Saski C."/>
            <person name="Vermerris W."/>
            <person name="Kresovich S."/>
        </authorList>
    </citation>
    <scope>NUCLEOTIDE SEQUENCE</scope>
</reference>
<keyword evidence="1" id="KW-0812">Transmembrane</keyword>
<evidence type="ECO:0000256" key="1">
    <source>
        <dbReference type="SAM" id="Phobius"/>
    </source>
</evidence>
<dbReference type="EMBL" id="CM027683">
    <property type="protein sequence ID" value="KAG0535226.1"/>
    <property type="molecule type" value="Genomic_DNA"/>
</dbReference>
<organism evidence="2 3">
    <name type="scientific">Sorghum bicolor</name>
    <name type="common">Sorghum</name>
    <name type="synonym">Sorghum vulgare</name>
    <dbReference type="NCBI Taxonomy" id="4558"/>
    <lineage>
        <taxon>Eukaryota</taxon>
        <taxon>Viridiplantae</taxon>
        <taxon>Streptophyta</taxon>
        <taxon>Embryophyta</taxon>
        <taxon>Tracheophyta</taxon>
        <taxon>Spermatophyta</taxon>
        <taxon>Magnoliopsida</taxon>
        <taxon>Liliopsida</taxon>
        <taxon>Poales</taxon>
        <taxon>Poaceae</taxon>
        <taxon>PACMAD clade</taxon>
        <taxon>Panicoideae</taxon>
        <taxon>Andropogonodae</taxon>
        <taxon>Andropogoneae</taxon>
        <taxon>Sorghinae</taxon>
        <taxon>Sorghum</taxon>
    </lineage>
</organism>
<gene>
    <name evidence="2" type="ORF">BDA96_04G347900</name>
</gene>
<keyword evidence="1" id="KW-1133">Transmembrane helix</keyword>
<sequence length="109" mass="12089">MMAFSAPSWFVVVSQNCVCVCVSRTEEEGPAGLTVQVRGTAIQASFFSFFFLLGVLLRGADDKMSSREISVCCCIFDFFYKLHFRVGGPLGLANSSVQLMAHFIAYMMY</sequence>
<evidence type="ECO:0000313" key="2">
    <source>
        <dbReference type="EMBL" id="KAG0535226.1"/>
    </source>
</evidence>
<comment type="caution">
    <text evidence="2">The sequence shown here is derived from an EMBL/GenBank/DDBJ whole genome shotgun (WGS) entry which is preliminary data.</text>
</comment>
<keyword evidence="1" id="KW-0472">Membrane</keyword>
<dbReference type="Proteomes" id="UP000807115">
    <property type="component" value="Chromosome 4"/>
</dbReference>
<accession>A0A921UMX0</accession>
<dbReference type="AlphaFoldDB" id="A0A921UMX0"/>
<proteinExistence type="predicted"/>
<reference evidence="2" key="1">
    <citation type="journal article" date="2019" name="BMC Genomics">
        <title>A new reference genome for Sorghum bicolor reveals high levels of sequence similarity between sweet and grain genotypes: implications for the genetics of sugar metabolism.</title>
        <authorList>
            <person name="Cooper E.A."/>
            <person name="Brenton Z.W."/>
            <person name="Flinn B.S."/>
            <person name="Jenkins J."/>
            <person name="Shu S."/>
            <person name="Flowers D."/>
            <person name="Luo F."/>
            <person name="Wang Y."/>
            <person name="Xia P."/>
            <person name="Barry K."/>
            <person name="Daum C."/>
            <person name="Lipzen A."/>
            <person name="Yoshinaga Y."/>
            <person name="Schmutz J."/>
            <person name="Saski C."/>
            <person name="Vermerris W."/>
            <person name="Kresovich S."/>
        </authorList>
    </citation>
    <scope>NUCLEOTIDE SEQUENCE</scope>
</reference>
<evidence type="ECO:0000313" key="3">
    <source>
        <dbReference type="Proteomes" id="UP000807115"/>
    </source>
</evidence>
<name>A0A921UMX0_SORBI</name>